<evidence type="ECO:0000313" key="2">
    <source>
        <dbReference type="Proteomes" id="UP000039865"/>
    </source>
</evidence>
<dbReference type="InParanoid" id="A0A078B467"/>
<evidence type="ECO:0000313" key="1">
    <source>
        <dbReference type="EMBL" id="CDW87997.1"/>
    </source>
</evidence>
<dbReference type="AlphaFoldDB" id="A0A078B467"/>
<keyword evidence="2" id="KW-1185">Reference proteome</keyword>
<accession>A0A078B467</accession>
<dbReference type="Proteomes" id="UP000039865">
    <property type="component" value="Unassembled WGS sequence"/>
</dbReference>
<name>A0A078B467_STYLE</name>
<sequence length="142" mass="16684">MKNPNLVGLEQDKDVQFVQNLLDFSKRKEQGSHGFFETSGKQKLNEESICLIKANQAMKMLIIRNRNSKQVKSNKQILPTKSPIVLHQQQNDSCRYHYNLGKIFKMKQLTNQLILRSLNLIYKMKSKLRITRKFLTLFDQSL</sequence>
<organism evidence="1 2">
    <name type="scientific">Stylonychia lemnae</name>
    <name type="common">Ciliate</name>
    <dbReference type="NCBI Taxonomy" id="5949"/>
    <lineage>
        <taxon>Eukaryota</taxon>
        <taxon>Sar</taxon>
        <taxon>Alveolata</taxon>
        <taxon>Ciliophora</taxon>
        <taxon>Intramacronucleata</taxon>
        <taxon>Spirotrichea</taxon>
        <taxon>Stichotrichia</taxon>
        <taxon>Sporadotrichida</taxon>
        <taxon>Oxytrichidae</taxon>
        <taxon>Stylonychinae</taxon>
        <taxon>Stylonychia</taxon>
    </lineage>
</organism>
<dbReference type="EMBL" id="CCKQ01016119">
    <property type="protein sequence ID" value="CDW87997.1"/>
    <property type="molecule type" value="Genomic_DNA"/>
</dbReference>
<gene>
    <name evidence="1" type="primary">Contig7210.g7721</name>
    <name evidence="1" type="ORF">STYLEM_17112</name>
</gene>
<proteinExistence type="predicted"/>
<protein>
    <submittedName>
        <fullName evidence="1">Uncharacterized protein</fullName>
    </submittedName>
</protein>
<reference evidence="1 2" key="1">
    <citation type="submission" date="2014-06" db="EMBL/GenBank/DDBJ databases">
        <authorList>
            <person name="Swart Estienne"/>
        </authorList>
    </citation>
    <scope>NUCLEOTIDE SEQUENCE [LARGE SCALE GENOMIC DNA]</scope>
    <source>
        <strain evidence="1 2">130c</strain>
    </source>
</reference>